<protein>
    <submittedName>
        <fullName evidence="1">Uncharacterized protein</fullName>
    </submittedName>
</protein>
<reference evidence="2" key="1">
    <citation type="journal article" date="2023" name="Front. Plant Sci.">
        <title>Chromosomal-level genome assembly of Melastoma candidum provides insights into trichome evolution.</title>
        <authorList>
            <person name="Zhong Y."/>
            <person name="Wu W."/>
            <person name="Sun C."/>
            <person name="Zou P."/>
            <person name="Liu Y."/>
            <person name="Dai S."/>
            <person name="Zhou R."/>
        </authorList>
    </citation>
    <scope>NUCLEOTIDE SEQUENCE [LARGE SCALE GENOMIC DNA]</scope>
</reference>
<dbReference type="Proteomes" id="UP001057402">
    <property type="component" value="Chromosome 8"/>
</dbReference>
<evidence type="ECO:0000313" key="1">
    <source>
        <dbReference type="EMBL" id="KAI4330312.1"/>
    </source>
</evidence>
<accession>A0ACB9N191</accession>
<evidence type="ECO:0000313" key="2">
    <source>
        <dbReference type="Proteomes" id="UP001057402"/>
    </source>
</evidence>
<sequence>MHKIEKYDGLKLLSAATTSVVSPRTRFKRKDAKTVSKSLTKLLVKRLKGHITFIPKHSTFVSQEEIDEVLAPMFEALGLKTFCEFYSEGSVAKDFEKNEPFNIIVRQKVSLKNYMESTRLDLRLRVLHHAVLFSLLPHAGSNDTIMLADAKVMVHLLEGIPFSLGALIFEHMKWSLSRREKSLPYCQVIASLLQMYGIDRTPASEQEKWKVGNFGANVINNMQYVKTTEGWLTKHELFQTIEAQHYELLQKKAPSAAVVAKGKKHAKGLHASQKGSAPPAVETSASSALPSILKELQLQVAAQCEDI</sequence>
<name>A0ACB9N191_9MYRT</name>
<comment type="caution">
    <text evidence="1">The sequence shown here is derived from an EMBL/GenBank/DDBJ whole genome shotgun (WGS) entry which is preliminary data.</text>
</comment>
<keyword evidence="2" id="KW-1185">Reference proteome</keyword>
<gene>
    <name evidence="1" type="ORF">MLD38_028610</name>
</gene>
<proteinExistence type="predicted"/>
<organism evidence="1 2">
    <name type="scientific">Melastoma candidum</name>
    <dbReference type="NCBI Taxonomy" id="119954"/>
    <lineage>
        <taxon>Eukaryota</taxon>
        <taxon>Viridiplantae</taxon>
        <taxon>Streptophyta</taxon>
        <taxon>Embryophyta</taxon>
        <taxon>Tracheophyta</taxon>
        <taxon>Spermatophyta</taxon>
        <taxon>Magnoliopsida</taxon>
        <taxon>eudicotyledons</taxon>
        <taxon>Gunneridae</taxon>
        <taxon>Pentapetalae</taxon>
        <taxon>rosids</taxon>
        <taxon>malvids</taxon>
        <taxon>Myrtales</taxon>
        <taxon>Melastomataceae</taxon>
        <taxon>Melastomatoideae</taxon>
        <taxon>Melastomateae</taxon>
        <taxon>Melastoma</taxon>
    </lineage>
</organism>
<dbReference type="EMBL" id="CM042887">
    <property type="protein sequence ID" value="KAI4330312.1"/>
    <property type="molecule type" value="Genomic_DNA"/>
</dbReference>